<dbReference type="SUPFAM" id="SSF51905">
    <property type="entry name" value="FAD/NAD(P)-binding domain"/>
    <property type="match status" value="1"/>
</dbReference>
<proteinExistence type="predicted"/>
<protein>
    <submittedName>
        <fullName evidence="7">All-trans-retinol 13,14-reductase</fullName>
    </submittedName>
</protein>
<reference evidence="7 8" key="1">
    <citation type="submission" date="2018-06" db="EMBL/GenBank/DDBJ databases">
        <title>Genomic Encyclopedia of Archaeal and Bacterial Type Strains, Phase II (KMG-II): from individual species to whole genera.</title>
        <authorList>
            <person name="Goeker M."/>
        </authorList>
    </citation>
    <scope>NUCLEOTIDE SEQUENCE [LARGE SCALE GENOMIC DNA]</scope>
    <source>
        <strain evidence="7 8">DSM 23857</strain>
    </source>
</reference>
<evidence type="ECO:0000256" key="4">
    <source>
        <dbReference type="ARBA" id="ARBA00022857"/>
    </source>
</evidence>
<organism evidence="7 8">
    <name type="scientific">Chitinophaga skermanii</name>
    <dbReference type="NCBI Taxonomy" id="331697"/>
    <lineage>
        <taxon>Bacteria</taxon>
        <taxon>Pseudomonadati</taxon>
        <taxon>Bacteroidota</taxon>
        <taxon>Chitinophagia</taxon>
        <taxon>Chitinophagales</taxon>
        <taxon>Chitinophagaceae</taxon>
        <taxon>Chitinophaga</taxon>
    </lineage>
</organism>
<name>A0A327QDP7_9BACT</name>
<dbReference type="InterPro" id="IPR018203">
    <property type="entry name" value="GDP_dissociation_inhibitor"/>
</dbReference>
<dbReference type="Pfam" id="PF01593">
    <property type="entry name" value="Amino_oxidase"/>
    <property type="match status" value="1"/>
</dbReference>
<dbReference type="GO" id="GO:0007264">
    <property type="term" value="P:small GTPase-mediated signal transduction"/>
    <property type="evidence" value="ECO:0007669"/>
    <property type="project" value="InterPro"/>
</dbReference>
<dbReference type="PRINTS" id="PR00891">
    <property type="entry name" value="RABGDIREP"/>
</dbReference>
<keyword evidence="3" id="KW-0274">FAD</keyword>
<keyword evidence="4" id="KW-0521">NADP</keyword>
<keyword evidence="1" id="KW-0285">Flavoprotein</keyword>
<dbReference type="GO" id="GO:0005092">
    <property type="term" value="F:GDP-dissociation inhibitor activity"/>
    <property type="evidence" value="ECO:0007669"/>
    <property type="project" value="InterPro"/>
</dbReference>
<dbReference type="GO" id="GO:0016491">
    <property type="term" value="F:oxidoreductase activity"/>
    <property type="evidence" value="ECO:0007669"/>
    <property type="project" value="InterPro"/>
</dbReference>
<dbReference type="InterPro" id="IPR036188">
    <property type="entry name" value="FAD/NAD-bd_sf"/>
</dbReference>
<keyword evidence="8" id="KW-1185">Reference proteome</keyword>
<keyword evidence="2" id="KW-0732">Signal</keyword>
<accession>A0A327QDP7</accession>
<feature type="domain" description="Amine oxidase" evidence="6">
    <location>
        <begin position="13"/>
        <end position="274"/>
    </location>
</feature>
<dbReference type="Proteomes" id="UP000249547">
    <property type="component" value="Unassembled WGS sequence"/>
</dbReference>
<evidence type="ECO:0000259" key="6">
    <source>
        <dbReference type="Pfam" id="PF01593"/>
    </source>
</evidence>
<dbReference type="AlphaFoldDB" id="A0A327QDP7"/>
<dbReference type="Gene3D" id="3.50.50.60">
    <property type="entry name" value="FAD/NAD(P)-binding domain"/>
    <property type="match status" value="2"/>
</dbReference>
<dbReference type="InterPro" id="IPR052206">
    <property type="entry name" value="Retinol_saturase"/>
</dbReference>
<dbReference type="InterPro" id="IPR002937">
    <property type="entry name" value="Amino_oxidase"/>
</dbReference>
<dbReference type="OrthoDB" id="9789960at2"/>
<comment type="caution">
    <text evidence="7">The sequence shown here is derived from an EMBL/GenBank/DDBJ whole genome shotgun (WGS) entry which is preliminary data.</text>
</comment>
<dbReference type="RefSeq" id="WP_111599026.1">
    <property type="nucleotide sequence ID" value="NZ_QLLL01000006.1"/>
</dbReference>
<evidence type="ECO:0000256" key="1">
    <source>
        <dbReference type="ARBA" id="ARBA00022630"/>
    </source>
</evidence>
<evidence type="ECO:0000256" key="5">
    <source>
        <dbReference type="ARBA" id="ARBA00023027"/>
    </source>
</evidence>
<dbReference type="EMBL" id="QLLL01000006">
    <property type="protein sequence ID" value="RAJ02600.1"/>
    <property type="molecule type" value="Genomic_DNA"/>
</dbReference>
<keyword evidence="5" id="KW-0520">NAD</keyword>
<evidence type="ECO:0000313" key="8">
    <source>
        <dbReference type="Proteomes" id="UP000249547"/>
    </source>
</evidence>
<gene>
    <name evidence="7" type="ORF">LX64_03620</name>
</gene>
<dbReference type="PANTHER" id="PTHR46091:SF3">
    <property type="entry name" value="AMINE OXIDASE DOMAIN-CONTAINING PROTEIN"/>
    <property type="match status" value="1"/>
</dbReference>
<sequence>MHKYDVLIIGSGLGGLICGAILSKNGYKVCVLEKNRQIGGCLQTFARDKVVFDSGVHYIGGLEKGQNLYQILQYAGIMDKLTITKLDENCFDKIVFDGDEKEYRLAQGHENFVQQLLADFPGEEPALRTYINKIKEVCAKFPLYNLRNGDKSEKDSVIGIDLYAFIDSITTNEKLKQVLLGNNMLYVGQPGKTPLYVHALVQNSYIESAWKCTNGGSQIAKYLARAITANGGEVLKYKEVAKIEVEEEQVKAITTKDGESFTAKHYISNLHPANTLNMLEGDHMRPAYKNRILGLENSLSCFIVNTVVKPGTFPYINHNYYCHQGDNASAGAYYTADNWPQTYALYINQDKQAPHAESVTIMTYMRTEDVAPWANTFNTEDYPAERGATYEAFKTQKAEQLIALVNERFPGFANSVQSYYVATPLSYRDYLGTYDGSMYGVVKDCNDPLRTFIPARTKISNLYLTGQNLNLHGILGVSMTAVLTCAELLGIDYLVDEIRNA</sequence>
<evidence type="ECO:0000256" key="2">
    <source>
        <dbReference type="ARBA" id="ARBA00022729"/>
    </source>
</evidence>
<dbReference type="PANTHER" id="PTHR46091">
    <property type="entry name" value="BLR7054 PROTEIN"/>
    <property type="match status" value="1"/>
</dbReference>
<evidence type="ECO:0000313" key="7">
    <source>
        <dbReference type="EMBL" id="RAJ02600.1"/>
    </source>
</evidence>
<evidence type="ECO:0000256" key="3">
    <source>
        <dbReference type="ARBA" id="ARBA00022827"/>
    </source>
</evidence>